<evidence type="ECO:0000313" key="2">
    <source>
        <dbReference type="Proteomes" id="UP001219525"/>
    </source>
</evidence>
<gene>
    <name evidence="1" type="ORF">GGX14DRAFT_392480</name>
</gene>
<keyword evidence="2" id="KW-1185">Reference proteome</keyword>
<dbReference type="Proteomes" id="UP001219525">
    <property type="component" value="Unassembled WGS sequence"/>
</dbReference>
<proteinExistence type="predicted"/>
<organism evidence="1 2">
    <name type="scientific">Mycena pura</name>
    <dbReference type="NCBI Taxonomy" id="153505"/>
    <lineage>
        <taxon>Eukaryota</taxon>
        <taxon>Fungi</taxon>
        <taxon>Dikarya</taxon>
        <taxon>Basidiomycota</taxon>
        <taxon>Agaricomycotina</taxon>
        <taxon>Agaricomycetes</taxon>
        <taxon>Agaricomycetidae</taxon>
        <taxon>Agaricales</taxon>
        <taxon>Marasmiineae</taxon>
        <taxon>Mycenaceae</taxon>
        <taxon>Mycena</taxon>
    </lineage>
</organism>
<name>A0AAD6YD07_9AGAR</name>
<sequence length="144" mass="15456">MRSAFQGLSTTPFSFGLLPLTHQLEHAESSRSPLLPGPISLQLPEDTGCSKNGARRIAYDYGDGGPAGFERNSIGVFGATAASHLKFLTSTRSRLPVSPHELVPIAVSAPSRATLTYLVAITTRNFTLDTLPLYVSVRVLLPFT</sequence>
<dbReference type="EMBL" id="JARJCW010000019">
    <property type="protein sequence ID" value="KAJ7214454.1"/>
    <property type="molecule type" value="Genomic_DNA"/>
</dbReference>
<accession>A0AAD6YD07</accession>
<evidence type="ECO:0000313" key="1">
    <source>
        <dbReference type="EMBL" id="KAJ7214454.1"/>
    </source>
</evidence>
<protein>
    <submittedName>
        <fullName evidence="1">Uncharacterized protein</fullName>
    </submittedName>
</protein>
<dbReference type="AlphaFoldDB" id="A0AAD6YD07"/>
<comment type="caution">
    <text evidence="1">The sequence shown here is derived from an EMBL/GenBank/DDBJ whole genome shotgun (WGS) entry which is preliminary data.</text>
</comment>
<reference evidence="1" key="1">
    <citation type="submission" date="2023-03" db="EMBL/GenBank/DDBJ databases">
        <title>Massive genome expansion in bonnet fungi (Mycena s.s.) driven by repeated elements and novel gene families across ecological guilds.</title>
        <authorList>
            <consortium name="Lawrence Berkeley National Laboratory"/>
            <person name="Harder C.B."/>
            <person name="Miyauchi S."/>
            <person name="Viragh M."/>
            <person name="Kuo A."/>
            <person name="Thoen E."/>
            <person name="Andreopoulos B."/>
            <person name="Lu D."/>
            <person name="Skrede I."/>
            <person name="Drula E."/>
            <person name="Henrissat B."/>
            <person name="Morin E."/>
            <person name="Kohler A."/>
            <person name="Barry K."/>
            <person name="LaButti K."/>
            <person name="Morin E."/>
            <person name="Salamov A."/>
            <person name="Lipzen A."/>
            <person name="Mereny Z."/>
            <person name="Hegedus B."/>
            <person name="Baldrian P."/>
            <person name="Stursova M."/>
            <person name="Weitz H."/>
            <person name="Taylor A."/>
            <person name="Grigoriev I.V."/>
            <person name="Nagy L.G."/>
            <person name="Martin F."/>
            <person name="Kauserud H."/>
        </authorList>
    </citation>
    <scope>NUCLEOTIDE SEQUENCE</scope>
    <source>
        <strain evidence="1">9144</strain>
    </source>
</reference>